<gene>
    <name evidence="1" type="ORF">ABT317_25040</name>
</gene>
<dbReference type="EMBL" id="JBEPCU010000496">
    <property type="protein sequence ID" value="MER6980148.1"/>
    <property type="molecule type" value="Genomic_DNA"/>
</dbReference>
<name>A0ABV1W8R2_9ACTN</name>
<proteinExistence type="predicted"/>
<organism evidence="1 2">
    <name type="scientific">Streptomyces carpinensis</name>
    <dbReference type="NCBI Taxonomy" id="66369"/>
    <lineage>
        <taxon>Bacteria</taxon>
        <taxon>Bacillati</taxon>
        <taxon>Actinomycetota</taxon>
        <taxon>Actinomycetes</taxon>
        <taxon>Kitasatosporales</taxon>
        <taxon>Streptomycetaceae</taxon>
        <taxon>Streptomyces</taxon>
    </lineage>
</organism>
<evidence type="ECO:0000313" key="1">
    <source>
        <dbReference type="EMBL" id="MER6980148.1"/>
    </source>
</evidence>
<keyword evidence="2" id="KW-1185">Reference proteome</keyword>
<accession>A0ABV1W8R2</accession>
<feature type="non-terminal residue" evidence="1">
    <location>
        <position position="60"/>
    </location>
</feature>
<reference evidence="1 2" key="1">
    <citation type="submission" date="2024-06" db="EMBL/GenBank/DDBJ databases">
        <title>The Natural Products Discovery Center: Release of the First 8490 Sequenced Strains for Exploring Actinobacteria Biosynthetic Diversity.</title>
        <authorList>
            <person name="Kalkreuter E."/>
            <person name="Kautsar S.A."/>
            <person name="Yang D."/>
            <person name="Bader C.D."/>
            <person name="Teijaro C.N."/>
            <person name="Fluegel L."/>
            <person name="Davis C.M."/>
            <person name="Simpson J.R."/>
            <person name="Lauterbach L."/>
            <person name="Steele A.D."/>
            <person name="Gui C."/>
            <person name="Meng S."/>
            <person name="Li G."/>
            <person name="Viehrig K."/>
            <person name="Ye F."/>
            <person name="Su P."/>
            <person name="Kiefer A.F."/>
            <person name="Nichols A."/>
            <person name="Cepeda A.J."/>
            <person name="Yan W."/>
            <person name="Fan B."/>
            <person name="Jiang Y."/>
            <person name="Adhikari A."/>
            <person name="Zheng C.-J."/>
            <person name="Schuster L."/>
            <person name="Cowan T.M."/>
            <person name="Smanski M.J."/>
            <person name="Chevrette M.G."/>
            <person name="De Carvalho L.P.S."/>
            <person name="Shen B."/>
        </authorList>
    </citation>
    <scope>NUCLEOTIDE SEQUENCE [LARGE SCALE GENOMIC DNA]</scope>
    <source>
        <strain evidence="1 2">NPDC000634</strain>
    </source>
</reference>
<sequence>MHTAIEKLDNSITDFGLVDAFMPDSVSLGLVVLAAKTNAASMTASVTAGELGRWLGTSAS</sequence>
<comment type="caution">
    <text evidence="1">The sequence shown here is derived from an EMBL/GenBank/DDBJ whole genome shotgun (WGS) entry which is preliminary data.</text>
</comment>
<evidence type="ECO:0000313" key="2">
    <source>
        <dbReference type="Proteomes" id="UP001458415"/>
    </source>
</evidence>
<protein>
    <submittedName>
        <fullName evidence="1">Uncharacterized protein</fullName>
    </submittedName>
</protein>
<dbReference type="Proteomes" id="UP001458415">
    <property type="component" value="Unassembled WGS sequence"/>
</dbReference>